<evidence type="ECO:0000313" key="2">
    <source>
        <dbReference type="Proteomes" id="UP001239111"/>
    </source>
</evidence>
<keyword evidence="2" id="KW-1185">Reference proteome</keyword>
<gene>
    <name evidence="1" type="ORF">QAD02_006573</name>
</gene>
<comment type="caution">
    <text evidence="1">The sequence shown here is derived from an EMBL/GenBank/DDBJ whole genome shotgun (WGS) entry which is preliminary data.</text>
</comment>
<protein>
    <submittedName>
        <fullName evidence="1">Uncharacterized protein</fullName>
    </submittedName>
</protein>
<dbReference type="EMBL" id="CM056744">
    <property type="protein sequence ID" value="KAJ8664911.1"/>
    <property type="molecule type" value="Genomic_DNA"/>
</dbReference>
<organism evidence="1 2">
    <name type="scientific">Eretmocerus hayati</name>
    <dbReference type="NCBI Taxonomy" id="131215"/>
    <lineage>
        <taxon>Eukaryota</taxon>
        <taxon>Metazoa</taxon>
        <taxon>Ecdysozoa</taxon>
        <taxon>Arthropoda</taxon>
        <taxon>Hexapoda</taxon>
        <taxon>Insecta</taxon>
        <taxon>Pterygota</taxon>
        <taxon>Neoptera</taxon>
        <taxon>Endopterygota</taxon>
        <taxon>Hymenoptera</taxon>
        <taxon>Apocrita</taxon>
        <taxon>Proctotrupomorpha</taxon>
        <taxon>Chalcidoidea</taxon>
        <taxon>Aphelinidae</taxon>
        <taxon>Aphelininae</taxon>
        <taxon>Eretmocerus</taxon>
    </lineage>
</organism>
<reference evidence="1" key="1">
    <citation type="submission" date="2023-04" db="EMBL/GenBank/DDBJ databases">
        <title>A chromosome-level genome assembly of the parasitoid wasp Eretmocerus hayati.</title>
        <authorList>
            <person name="Zhong Y."/>
            <person name="Liu S."/>
            <person name="Liu Y."/>
        </authorList>
    </citation>
    <scope>NUCLEOTIDE SEQUENCE</scope>
    <source>
        <strain evidence="1">ZJU_SS_LIU_2023</strain>
    </source>
</reference>
<name>A0ACC2N1M3_9HYME</name>
<dbReference type="Proteomes" id="UP001239111">
    <property type="component" value="Chromosome 4"/>
</dbReference>
<accession>A0ACC2N1M3</accession>
<evidence type="ECO:0000313" key="1">
    <source>
        <dbReference type="EMBL" id="KAJ8664911.1"/>
    </source>
</evidence>
<proteinExistence type="predicted"/>
<sequence>MSPTTLDIFNSSNDLSFVDCFIDPASYGLVMRTPRRLLLSLFEEEPKILKKLEFHPVLDELGILRLYHCVPSGSEHEYMEEGYVIDLSRAEPNCLRDLREKCDLKKTKS</sequence>